<keyword evidence="7" id="KW-0539">Nucleus</keyword>
<sequence length="324" mass="36758">MDLTLLSSDSDSDLEMLAQLSDSSDEDEILRRPPKRIRRVNYTQNYGVSPLHQLLLTLRFYALGTMLISVADFVGVSKSTAGRIVRDTSSAIAQLNDKYIYVHLRSADNFYRIAGFPRVLGAIDGTHIRIQSPCHFIGEEYRNRKGYFSLNVQGVCDADLKFINVVVRWPGFTHDATIFNNSILRAECDAGQFGNRWVLGDSAYPNRPYLLTPVLNPVSEAEHRYNEAHIKTRNTIERAFGVWKRRFPVVALTLRLSIPNMQAVIIRVATTVLHNICRNHNLTEIPSEVELPSIDNSTMLHNVVVNDIPTNHITDLINNYFMTL</sequence>
<dbReference type="GO" id="GO:0005634">
    <property type="term" value="C:nucleus"/>
    <property type="evidence" value="ECO:0007669"/>
    <property type="project" value="UniProtKB-SubCell"/>
</dbReference>
<evidence type="ECO:0000256" key="4">
    <source>
        <dbReference type="ARBA" id="ARBA00022722"/>
    </source>
</evidence>
<dbReference type="GO" id="GO:0016787">
    <property type="term" value="F:hydrolase activity"/>
    <property type="evidence" value="ECO:0007669"/>
    <property type="project" value="UniProtKB-KW"/>
</dbReference>
<dbReference type="GO" id="GO:0004518">
    <property type="term" value="F:nuclease activity"/>
    <property type="evidence" value="ECO:0007669"/>
    <property type="project" value="UniProtKB-KW"/>
</dbReference>
<organism evidence="9 10">
    <name type="scientific">Parnassius apollo</name>
    <name type="common">Apollo butterfly</name>
    <name type="synonym">Papilio apollo</name>
    <dbReference type="NCBI Taxonomy" id="110799"/>
    <lineage>
        <taxon>Eukaryota</taxon>
        <taxon>Metazoa</taxon>
        <taxon>Ecdysozoa</taxon>
        <taxon>Arthropoda</taxon>
        <taxon>Hexapoda</taxon>
        <taxon>Insecta</taxon>
        <taxon>Pterygota</taxon>
        <taxon>Neoptera</taxon>
        <taxon>Endopterygota</taxon>
        <taxon>Lepidoptera</taxon>
        <taxon>Glossata</taxon>
        <taxon>Ditrysia</taxon>
        <taxon>Papilionoidea</taxon>
        <taxon>Papilionidae</taxon>
        <taxon>Parnassiinae</taxon>
        <taxon>Parnassini</taxon>
        <taxon>Parnassius</taxon>
        <taxon>Parnassius</taxon>
    </lineage>
</organism>
<name>A0A8S3XAX9_PARAO</name>
<evidence type="ECO:0000256" key="2">
    <source>
        <dbReference type="ARBA" id="ARBA00004123"/>
    </source>
</evidence>
<evidence type="ECO:0000256" key="6">
    <source>
        <dbReference type="ARBA" id="ARBA00022801"/>
    </source>
</evidence>
<evidence type="ECO:0000256" key="5">
    <source>
        <dbReference type="ARBA" id="ARBA00022723"/>
    </source>
</evidence>
<evidence type="ECO:0000256" key="1">
    <source>
        <dbReference type="ARBA" id="ARBA00001968"/>
    </source>
</evidence>
<evidence type="ECO:0000259" key="8">
    <source>
        <dbReference type="Pfam" id="PF13359"/>
    </source>
</evidence>
<dbReference type="EMBL" id="CAJQZP010001060">
    <property type="protein sequence ID" value="CAG5014330.1"/>
    <property type="molecule type" value="Genomic_DNA"/>
</dbReference>
<comment type="caution">
    <text evidence="9">The sequence shown here is derived from an EMBL/GenBank/DDBJ whole genome shotgun (WGS) entry which is preliminary data.</text>
</comment>
<feature type="domain" description="DDE Tnp4" evidence="8">
    <location>
        <begin position="123"/>
        <end position="275"/>
    </location>
</feature>
<dbReference type="PANTHER" id="PTHR22930:SF289">
    <property type="entry name" value="DDE TNP4 DOMAIN-CONTAINING PROTEIN-RELATED"/>
    <property type="match status" value="1"/>
</dbReference>
<dbReference type="Pfam" id="PF13359">
    <property type="entry name" value="DDE_Tnp_4"/>
    <property type="match status" value="1"/>
</dbReference>
<evidence type="ECO:0000313" key="10">
    <source>
        <dbReference type="Proteomes" id="UP000691718"/>
    </source>
</evidence>
<evidence type="ECO:0000313" key="9">
    <source>
        <dbReference type="EMBL" id="CAG5014330.1"/>
    </source>
</evidence>
<dbReference type="AlphaFoldDB" id="A0A8S3XAX9"/>
<comment type="cofactor">
    <cofactor evidence="1">
        <name>a divalent metal cation</name>
        <dbReference type="ChEBI" id="CHEBI:60240"/>
    </cofactor>
</comment>
<gene>
    <name evidence="9" type="ORF">PAPOLLO_LOCUS16134</name>
</gene>
<keyword evidence="6" id="KW-0378">Hydrolase</keyword>
<dbReference type="Proteomes" id="UP000691718">
    <property type="component" value="Unassembled WGS sequence"/>
</dbReference>
<comment type="subcellular location">
    <subcellularLocation>
        <location evidence="2">Nucleus</location>
    </subcellularLocation>
</comment>
<dbReference type="OrthoDB" id="2430314at2759"/>
<evidence type="ECO:0000256" key="3">
    <source>
        <dbReference type="ARBA" id="ARBA00006958"/>
    </source>
</evidence>
<accession>A0A8S3XAX9</accession>
<dbReference type="GO" id="GO:0046872">
    <property type="term" value="F:metal ion binding"/>
    <property type="evidence" value="ECO:0007669"/>
    <property type="project" value="UniProtKB-KW"/>
</dbReference>
<reference evidence="9" key="1">
    <citation type="submission" date="2021-04" db="EMBL/GenBank/DDBJ databases">
        <authorList>
            <person name="Tunstrom K."/>
        </authorList>
    </citation>
    <scope>NUCLEOTIDE SEQUENCE</scope>
</reference>
<protein>
    <submittedName>
        <fullName evidence="9">(apollo) hypothetical protein</fullName>
    </submittedName>
</protein>
<keyword evidence="10" id="KW-1185">Reference proteome</keyword>
<dbReference type="InterPro" id="IPR027806">
    <property type="entry name" value="HARBI1_dom"/>
</dbReference>
<proteinExistence type="inferred from homology"/>
<keyword evidence="5" id="KW-0479">Metal-binding</keyword>
<evidence type="ECO:0000256" key="7">
    <source>
        <dbReference type="ARBA" id="ARBA00023242"/>
    </source>
</evidence>
<keyword evidence="4" id="KW-0540">Nuclease</keyword>
<comment type="similarity">
    <text evidence="3">Belongs to the HARBI1 family.</text>
</comment>
<dbReference type="InterPro" id="IPR045249">
    <property type="entry name" value="HARBI1-like"/>
</dbReference>
<dbReference type="PANTHER" id="PTHR22930">
    <property type="match status" value="1"/>
</dbReference>